<proteinExistence type="predicted"/>
<organism evidence="1 2">
    <name type="scientific">Owenweeksia hongkongensis (strain DSM 17368 / CIP 108786 / JCM 12287 / NRRL B-23963 / UST20020801)</name>
    <dbReference type="NCBI Taxonomy" id="926562"/>
    <lineage>
        <taxon>Bacteria</taxon>
        <taxon>Pseudomonadati</taxon>
        <taxon>Bacteroidota</taxon>
        <taxon>Flavobacteriia</taxon>
        <taxon>Flavobacteriales</taxon>
        <taxon>Owenweeksiaceae</taxon>
        <taxon>Owenweeksia</taxon>
    </lineage>
</organism>
<dbReference type="HOGENOM" id="CLU_1068942_0_0_10"/>
<evidence type="ECO:0000313" key="2">
    <source>
        <dbReference type="Proteomes" id="UP000005631"/>
    </source>
</evidence>
<dbReference type="RefSeq" id="WP_014202758.1">
    <property type="nucleotide sequence ID" value="NC_016599.1"/>
</dbReference>
<name>G8R744_OWEHD</name>
<dbReference type="Proteomes" id="UP000005631">
    <property type="component" value="Chromosome"/>
</dbReference>
<dbReference type="AlphaFoldDB" id="G8R744"/>
<dbReference type="EMBL" id="CP003156">
    <property type="protein sequence ID" value="AEV33409.1"/>
    <property type="molecule type" value="Genomic_DNA"/>
</dbReference>
<protein>
    <submittedName>
        <fullName evidence="1">Uncharacterized protein</fullName>
    </submittedName>
</protein>
<reference evidence="1 2" key="1">
    <citation type="journal article" date="2012" name="Stand. Genomic Sci.">
        <title>Genome sequence of the orange-pigmented seawater bacterium Owenweeksia hongkongensis type strain (UST20020801(T)).</title>
        <authorList>
            <person name="Riedel T."/>
            <person name="Held B."/>
            <person name="Nolan M."/>
            <person name="Lucas S."/>
            <person name="Lapidus A."/>
            <person name="Tice H."/>
            <person name="Del Rio T.G."/>
            <person name="Cheng J.F."/>
            <person name="Han C."/>
            <person name="Tapia R."/>
            <person name="Goodwin L.A."/>
            <person name="Pitluck S."/>
            <person name="Liolios K."/>
            <person name="Mavromatis K."/>
            <person name="Pagani I."/>
            <person name="Ivanova N."/>
            <person name="Mikhailova N."/>
            <person name="Pati A."/>
            <person name="Chen A."/>
            <person name="Palaniappan K."/>
            <person name="Rohde M."/>
            <person name="Tindall B.J."/>
            <person name="Detter J.C."/>
            <person name="Goker M."/>
            <person name="Woyke T."/>
            <person name="Bristow J."/>
            <person name="Eisen J.A."/>
            <person name="Markowitz V."/>
            <person name="Hugenholtz P."/>
            <person name="Klenk H.P."/>
            <person name="Kyrpides N.C."/>
        </authorList>
    </citation>
    <scope>NUCLEOTIDE SEQUENCE</scope>
    <source>
        <strain evidence="2">DSM 17368 / JCM 12287 / NRRL B-23963</strain>
    </source>
</reference>
<dbReference type="KEGG" id="oho:Oweho_2439"/>
<evidence type="ECO:0000313" key="1">
    <source>
        <dbReference type="EMBL" id="AEV33409.1"/>
    </source>
</evidence>
<gene>
    <name evidence="1" type="ordered locus">Oweho_2439</name>
</gene>
<keyword evidence="2" id="KW-1185">Reference proteome</keyword>
<accession>G8R744</accession>
<sequence>MTNIAAFKSYADSPNYPQNISELTPAQWIHYLMLLSRYSNQEISIQDFKVEWLAYLTRMSSFGASRMRVEEMINSEEYSLDGFVQHLDGVIEINTFTVTNNLPQYTWNNIRYTGPQDLCFNLSFGQFLTAYYVFQDYALTQNPIALKYLFAVLYSDGSPLYQRVEALEDIPNYVALSAYYFFKSVVSHIHENPVYVAGEDLPLYRVLKEAAKKSDVSNFGMEEALYDIAYQSGVTIDRDNLKNQNLYEVLRYVWFRIKAD</sequence>